<sequence>MKTKQKIILKTTLLSAILTVSTASIVVSCGKTENKNFNQKKRDTKDVNTHEPKNITKKENPKELNEKNLELIKKSLMKKPYIKEKGKDAKEIAKKIENVDSLKEELGLDLTKIKGSKVTVSAKGDNKGDITVYIQLTTKGFPGTPSPVIEKVINEEKVNIVTSNEIQANNIALLKTILNDATTIKVPTDKASVIASRITDAAKLKDELGIDLTFINGSTFAISATGATDGTISISVTMTTAGTTTPDSNALTKDVQQLSDTELDANKLQKNNFDTLKTILNGSPTIKVPTNKASAIASKITDVASLKDQLGIDLTSINGNGSTFVVSATGATDGTISISVTMTTSGATTPDSTALTKDVQQLSDAELDANKLQKNNFDTLKTILNGSATIKVPTNKASAIASKIT</sequence>
<evidence type="ECO:0000313" key="3">
    <source>
        <dbReference type="EMBL" id="TCG10587.1"/>
    </source>
</evidence>
<dbReference type="PROSITE" id="PS51257">
    <property type="entry name" value="PROKAR_LIPOPROTEIN"/>
    <property type="match status" value="1"/>
</dbReference>
<protein>
    <recommendedName>
        <fullName evidence="5">Variable surface lipoprotein</fullName>
    </recommendedName>
</protein>
<reference evidence="3 4" key="1">
    <citation type="submission" date="2018-02" db="EMBL/GenBank/DDBJ databases">
        <title>Mycoplasma marinum and Mycoplasma todarodis sp. nov., moderately halophilic and psychrotolerant mycoplasmas isolated from cephalopods.</title>
        <authorList>
            <person name="Viver T."/>
        </authorList>
    </citation>
    <scope>NUCLEOTIDE SEQUENCE [LARGE SCALE GENOMIC DNA]</scope>
    <source>
        <strain evidence="3 4">PE</strain>
    </source>
</reference>
<comment type="caution">
    <text evidence="3">The sequence shown here is derived from an EMBL/GenBank/DDBJ whole genome shotgun (WGS) entry which is preliminary data.</text>
</comment>
<keyword evidence="2" id="KW-0732">Signal</keyword>
<evidence type="ECO:0000256" key="1">
    <source>
        <dbReference type="SAM" id="MobiDB-lite"/>
    </source>
</evidence>
<gene>
    <name evidence="3" type="ORF">C4B24_04450</name>
</gene>
<dbReference type="AlphaFoldDB" id="A0A4R0XSB3"/>
<name>A0A4R0XSB3_9MOLU</name>
<evidence type="ECO:0008006" key="5">
    <source>
        <dbReference type="Google" id="ProtNLM"/>
    </source>
</evidence>
<evidence type="ECO:0000313" key="4">
    <source>
        <dbReference type="Proteomes" id="UP000294192"/>
    </source>
</evidence>
<organism evidence="3 4">
    <name type="scientific">Mycoplasma marinum</name>
    <dbReference type="NCBI Taxonomy" id="1937190"/>
    <lineage>
        <taxon>Bacteria</taxon>
        <taxon>Bacillati</taxon>
        <taxon>Mycoplasmatota</taxon>
        <taxon>Mollicutes</taxon>
        <taxon>Mycoplasmataceae</taxon>
        <taxon>Mycoplasma</taxon>
    </lineage>
</organism>
<evidence type="ECO:0000256" key="2">
    <source>
        <dbReference type="SAM" id="SignalP"/>
    </source>
</evidence>
<feature type="compositionally biased region" description="Basic and acidic residues" evidence="1">
    <location>
        <begin position="40"/>
        <end position="62"/>
    </location>
</feature>
<dbReference type="EMBL" id="PSZO01000031">
    <property type="protein sequence ID" value="TCG10587.1"/>
    <property type="molecule type" value="Genomic_DNA"/>
</dbReference>
<dbReference type="RefSeq" id="WP_131599562.1">
    <property type="nucleotide sequence ID" value="NZ_PSZO01000031.1"/>
</dbReference>
<feature type="region of interest" description="Disordered" evidence="1">
    <location>
        <begin position="36"/>
        <end position="62"/>
    </location>
</feature>
<accession>A0A4R0XSB3</accession>
<feature type="signal peptide" evidence="2">
    <location>
        <begin position="1"/>
        <end position="23"/>
    </location>
</feature>
<feature type="chain" id="PRO_5020758184" description="Variable surface lipoprotein" evidence="2">
    <location>
        <begin position="24"/>
        <end position="405"/>
    </location>
</feature>
<dbReference type="Proteomes" id="UP000294192">
    <property type="component" value="Unassembled WGS sequence"/>
</dbReference>
<feature type="non-terminal residue" evidence="3">
    <location>
        <position position="405"/>
    </location>
</feature>
<proteinExistence type="predicted"/>
<keyword evidence="4" id="KW-1185">Reference proteome</keyword>